<dbReference type="InterPro" id="IPR011011">
    <property type="entry name" value="Znf_FYVE_PHD"/>
</dbReference>
<keyword evidence="4" id="KW-0479">Metal-binding</keyword>
<evidence type="ECO:0000256" key="5">
    <source>
        <dbReference type="ARBA" id="ARBA00022771"/>
    </source>
</evidence>
<reference evidence="12" key="1">
    <citation type="submission" date="2021-04" db="EMBL/GenBank/DDBJ databases">
        <authorList>
            <consortium name="Molecular Ecology Group"/>
        </authorList>
    </citation>
    <scope>NUCLEOTIDE SEQUENCE</scope>
</reference>
<evidence type="ECO:0000256" key="4">
    <source>
        <dbReference type="ARBA" id="ARBA00022723"/>
    </source>
</evidence>
<dbReference type="InterPro" id="IPR001841">
    <property type="entry name" value="Znf_RING"/>
</dbReference>
<dbReference type="InterPro" id="IPR013083">
    <property type="entry name" value="Znf_RING/FYVE/PHD"/>
</dbReference>
<evidence type="ECO:0000313" key="12">
    <source>
        <dbReference type="EMBL" id="CAG5126047.1"/>
    </source>
</evidence>
<keyword evidence="13" id="KW-1185">Reference proteome</keyword>
<keyword evidence="3" id="KW-0808">Transferase</keyword>
<evidence type="ECO:0000256" key="7">
    <source>
        <dbReference type="ARBA" id="ARBA00022833"/>
    </source>
</evidence>
<dbReference type="PROSITE" id="PS51805">
    <property type="entry name" value="EPHD"/>
    <property type="match status" value="1"/>
</dbReference>
<comment type="caution">
    <text evidence="12">The sequence shown here is derived from an EMBL/GenBank/DDBJ whole genome shotgun (WGS) entry which is preliminary data.</text>
</comment>
<dbReference type="Pfam" id="PF13771">
    <property type="entry name" value="zf-HC5HC2H"/>
    <property type="match status" value="1"/>
</dbReference>
<dbReference type="Pfam" id="PF26054">
    <property type="entry name" value="PHD_G2E3"/>
    <property type="match status" value="1"/>
</dbReference>
<keyword evidence="6" id="KW-0833">Ubl conjugation pathway</keyword>
<dbReference type="CDD" id="cd15669">
    <property type="entry name" value="ePHD_PHF7_G2E3_like"/>
    <property type="match status" value="1"/>
</dbReference>
<keyword evidence="7" id="KW-0862">Zinc</keyword>
<dbReference type="InterPro" id="IPR059102">
    <property type="entry name" value="PHD_PHF7/G2E3-like"/>
</dbReference>
<dbReference type="OrthoDB" id="512616at2759"/>
<gene>
    <name evidence="12" type="ORF">CUNI_LOCUS11605</name>
</gene>
<feature type="domain" description="PHD-type" evidence="11">
    <location>
        <begin position="49"/>
        <end position="166"/>
    </location>
</feature>
<dbReference type="InterPro" id="IPR034732">
    <property type="entry name" value="EPHD"/>
</dbReference>
<dbReference type="Proteomes" id="UP000678393">
    <property type="component" value="Unassembled WGS sequence"/>
</dbReference>
<comment type="subcellular location">
    <subcellularLocation>
        <location evidence="1">Nucleus</location>
    </subcellularLocation>
</comment>
<protein>
    <recommendedName>
        <fullName evidence="14">PHD finger protein 7</fullName>
    </recommendedName>
</protein>
<evidence type="ECO:0000256" key="2">
    <source>
        <dbReference type="ARBA" id="ARBA00004906"/>
    </source>
</evidence>
<evidence type="ECO:0000256" key="6">
    <source>
        <dbReference type="ARBA" id="ARBA00022786"/>
    </source>
</evidence>
<evidence type="ECO:0000256" key="3">
    <source>
        <dbReference type="ARBA" id="ARBA00022679"/>
    </source>
</evidence>
<proteinExistence type="predicted"/>
<evidence type="ECO:0000259" key="11">
    <source>
        <dbReference type="PROSITE" id="PS51805"/>
    </source>
</evidence>
<name>A0A8S3Z919_9EUPU</name>
<evidence type="ECO:0008006" key="14">
    <source>
        <dbReference type="Google" id="ProtNLM"/>
    </source>
</evidence>
<evidence type="ECO:0000256" key="9">
    <source>
        <dbReference type="PROSITE-ProRule" id="PRU00175"/>
    </source>
</evidence>
<dbReference type="PANTHER" id="PTHR12420">
    <property type="entry name" value="PHD FINGER PROTEIN"/>
    <property type="match status" value="1"/>
</dbReference>
<evidence type="ECO:0000259" key="10">
    <source>
        <dbReference type="PROSITE" id="PS50089"/>
    </source>
</evidence>
<dbReference type="InterPro" id="IPR042013">
    <property type="entry name" value="PHF7/G2E3_ePHD"/>
</dbReference>
<dbReference type="GO" id="GO:0005634">
    <property type="term" value="C:nucleus"/>
    <property type="evidence" value="ECO:0007669"/>
    <property type="project" value="TreeGrafter"/>
</dbReference>
<comment type="pathway">
    <text evidence="2">Protein modification; protein ubiquitination.</text>
</comment>
<sequence length="334" mass="37899">SNLVITYSRRRRARKKKLEQEPVNVEQSNKGIAVTGMILLQSSGYVFVISVCQFCLSEEDCEVNYGTIFEKEDVIVHYFCMLLSSGLCQNARVSDKKSILGFTLVDIKKELHRGSRLKCCFCRQKGATIGCCVKSCRKVFHLSCGREHGTMHQFFDSFRSYCENHRPEQKLPKKKPGQLNPAKTCSICFCLVTSKASCDTLIPPCCQKSLFHRQCMQQYSLSAGMHYFKCPLCNSVEEFQMEMRSYGIYIPDQDASWEREPNAFEELLERHNCCDVSECACPEGRQFDADSGKFELLLCGWCGAYGSHKACNGLVWRGVHLVCCDCAEIIDNGE</sequence>
<evidence type="ECO:0000256" key="1">
    <source>
        <dbReference type="ARBA" id="ARBA00004123"/>
    </source>
</evidence>
<dbReference type="InterPro" id="IPR051188">
    <property type="entry name" value="PHD-type_Zinc_Finger"/>
</dbReference>
<evidence type="ECO:0000313" key="13">
    <source>
        <dbReference type="Proteomes" id="UP000678393"/>
    </source>
</evidence>
<feature type="non-terminal residue" evidence="12">
    <location>
        <position position="334"/>
    </location>
</feature>
<evidence type="ECO:0000256" key="8">
    <source>
        <dbReference type="ARBA" id="ARBA00023242"/>
    </source>
</evidence>
<organism evidence="12 13">
    <name type="scientific">Candidula unifasciata</name>
    <dbReference type="NCBI Taxonomy" id="100452"/>
    <lineage>
        <taxon>Eukaryota</taxon>
        <taxon>Metazoa</taxon>
        <taxon>Spiralia</taxon>
        <taxon>Lophotrochozoa</taxon>
        <taxon>Mollusca</taxon>
        <taxon>Gastropoda</taxon>
        <taxon>Heterobranchia</taxon>
        <taxon>Euthyneura</taxon>
        <taxon>Panpulmonata</taxon>
        <taxon>Eupulmonata</taxon>
        <taxon>Stylommatophora</taxon>
        <taxon>Helicina</taxon>
        <taxon>Helicoidea</taxon>
        <taxon>Geomitridae</taxon>
        <taxon>Candidula</taxon>
    </lineage>
</organism>
<dbReference type="PANTHER" id="PTHR12420:SF42">
    <property type="entry name" value="G2_M PHASE-SPECIFIC E3 UBIQUITIN-PROTEIN LIGASE"/>
    <property type="match status" value="1"/>
</dbReference>
<keyword evidence="8" id="KW-0539">Nucleus</keyword>
<dbReference type="PROSITE" id="PS50089">
    <property type="entry name" value="ZF_RING_2"/>
    <property type="match status" value="1"/>
</dbReference>
<dbReference type="SUPFAM" id="SSF57903">
    <property type="entry name" value="FYVE/PHD zinc finger"/>
    <property type="match status" value="1"/>
</dbReference>
<keyword evidence="5 9" id="KW-0863">Zinc-finger</keyword>
<feature type="domain" description="RING-type" evidence="10">
    <location>
        <begin position="185"/>
        <end position="234"/>
    </location>
</feature>
<accession>A0A8S3Z919</accession>
<dbReference type="Gene3D" id="3.30.40.10">
    <property type="entry name" value="Zinc/RING finger domain, C3HC4 (zinc finger)"/>
    <property type="match status" value="2"/>
</dbReference>
<dbReference type="EMBL" id="CAJHNH020002228">
    <property type="protein sequence ID" value="CAG5126047.1"/>
    <property type="molecule type" value="Genomic_DNA"/>
</dbReference>
<dbReference type="AlphaFoldDB" id="A0A8S3Z919"/>
<dbReference type="GO" id="GO:0008270">
    <property type="term" value="F:zinc ion binding"/>
    <property type="evidence" value="ECO:0007669"/>
    <property type="project" value="UniProtKB-KW"/>
</dbReference>